<comment type="similarity">
    <text evidence="2">Belongs to the bacterial solute-binding protein SsuA/TauA family.</text>
</comment>
<dbReference type="Gene3D" id="3.40.190.10">
    <property type="entry name" value="Periplasmic binding protein-like II"/>
    <property type="match status" value="2"/>
</dbReference>
<dbReference type="InterPro" id="IPR001638">
    <property type="entry name" value="Solute-binding_3/MltF_N"/>
</dbReference>
<dbReference type="KEGG" id="tvl:FAZ95_13640"/>
<keyword evidence="9" id="KW-1185">Reference proteome</keyword>
<dbReference type="InterPro" id="IPR015168">
    <property type="entry name" value="SsuA/THI5"/>
</dbReference>
<evidence type="ECO:0000259" key="7">
    <source>
        <dbReference type="SMART" id="SM00062"/>
    </source>
</evidence>
<dbReference type="NCBIfam" id="NF008588">
    <property type="entry name" value="PRK11553.1"/>
    <property type="match status" value="1"/>
</dbReference>
<dbReference type="OrthoDB" id="286202at2"/>
<dbReference type="GO" id="GO:0042626">
    <property type="term" value="F:ATPase-coupled transmembrane transporter activity"/>
    <property type="evidence" value="ECO:0007669"/>
    <property type="project" value="InterPro"/>
</dbReference>
<gene>
    <name evidence="8" type="ORF">FAZ95_13640</name>
</gene>
<evidence type="ECO:0000313" key="9">
    <source>
        <dbReference type="Proteomes" id="UP000298656"/>
    </source>
</evidence>
<evidence type="ECO:0000256" key="2">
    <source>
        <dbReference type="ARBA" id="ARBA00010742"/>
    </source>
</evidence>
<dbReference type="GO" id="GO:0016020">
    <property type="term" value="C:membrane"/>
    <property type="evidence" value="ECO:0007669"/>
    <property type="project" value="InterPro"/>
</dbReference>
<dbReference type="SUPFAM" id="SSF53850">
    <property type="entry name" value="Periplasmic binding protein-like II"/>
    <property type="match status" value="1"/>
</dbReference>
<feature type="domain" description="Solute-binding protein family 3/N-terminal" evidence="7">
    <location>
        <begin position="46"/>
        <end position="266"/>
    </location>
</feature>
<keyword evidence="3" id="KW-0813">Transport</keyword>
<evidence type="ECO:0000256" key="1">
    <source>
        <dbReference type="ARBA" id="ARBA00004418"/>
    </source>
</evidence>
<accession>A0A4P8IR32</accession>
<evidence type="ECO:0000313" key="8">
    <source>
        <dbReference type="EMBL" id="QCP50125.1"/>
    </source>
</evidence>
<dbReference type="PROSITE" id="PS51318">
    <property type="entry name" value="TAT"/>
    <property type="match status" value="1"/>
</dbReference>
<dbReference type="Proteomes" id="UP000298656">
    <property type="component" value="Chromosome 1"/>
</dbReference>
<evidence type="ECO:0000256" key="6">
    <source>
        <dbReference type="ARBA" id="ARBA00070228"/>
    </source>
</evidence>
<organism evidence="8 9">
    <name type="scientific">Trinickia violacea</name>
    <dbReference type="NCBI Taxonomy" id="2571746"/>
    <lineage>
        <taxon>Bacteria</taxon>
        <taxon>Pseudomonadati</taxon>
        <taxon>Pseudomonadota</taxon>
        <taxon>Betaproteobacteria</taxon>
        <taxon>Burkholderiales</taxon>
        <taxon>Burkholderiaceae</taxon>
        <taxon>Trinickia</taxon>
    </lineage>
</organism>
<keyword evidence="4" id="KW-0732">Signal</keyword>
<proteinExistence type="inferred from homology"/>
<dbReference type="EMBL" id="CP040077">
    <property type="protein sequence ID" value="QCP50125.1"/>
    <property type="molecule type" value="Genomic_DNA"/>
</dbReference>
<dbReference type="InterPro" id="IPR006311">
    <property type="entry name" value="TAT_signal"/>
</dbReference>
<dbReference type="GO" id="GO:0042597">
    <property type="term" value="C:periplasmic space"/>
    <property type="evidence" value="ECO:0007669"/>
    <property type="project" value="UniProtKB-SubCell"/>
</dbReference>
<name>A0A4P8IR32_9BURK</name>
<protein>
    <recommendedName>
        <fullName evidence="6">Putative aliphatic sulfonates-binding protein</fullName>
    </recommendedName>
</protein>
<evidence type="ECO:0000256" key="5">
    <source>
        <dbReference type="ARBA" id="ARBA00055538"/>
    </source>
</evidence>
<dbReference type="Pfam" id="PF09084">
    <property type="entry name" value="NMT1"/>
    <property type="match status" value="1"/>
</dbReference>
<comment type="subcellular location">
    <subcellularLocation>
        <location evidence="1">Periplasm</location>
    </subcellularLocation>
</comment>
<dbReference type="FunFam" id="3.40.190.10:FF:000050">
    <property type="entry name" value="Sulfonate ABC transporter substrate-binding protein"/>
    <property type="match status" value="1"/>
</dbReference>
<dbReference type="NCBIfam" id="TIGR01728">
    <property type="entry name" value="SsuA_fam"/>
    <property type="match status" value="1"/>
</dbReference>
<dbReference type="CDD" id="cd13557">
    <property type="entry name" value="PBP2_SsuA"/>
    <property type="match status" value="1"/>
</dbReference>
<dbReference type="InterPro" id="IPR010067">
    <property type="entry name" value="ABC_SsuA_sub-bd"/>
</dbReference>
<sequence length="329" mass="35017">MKHDTPSSVERRALLKASMAAAAGLLITGTGALAPLAARADNSAKVLRVGYQKYGTLILLKARGTLEKRLAPLGVTVEWREFPAGPQLLEGLNAGAVDVGTVGETPPIFAQAGGVDFVYIGNEPPAPAAEAIVVPHNSPLKTVADLRGKRVALNRGSNVHFLLVRALEKAGVKYTEIQPSYLTPSDARAAFTQGGVDAWVIWDPYFAAIQHQENARVLTDGTGLVKNLQYYVATRSYATAQPAIVNALLDEIAALDTWSTQHLADVSSLLAGQTGLDGATVDLAVKRTTFGVTRITDATLAYQQQIADAFSELKLIPKPLTVAEARWKV</sequence>
<dbReference type="AlphaFoldDB" id="A0A4P8IR32"/>
<comment type="function">
    <text evidence="5">Part of a binding-protein-dependent transport system for aliphatic sulfonates. Putative binding protein.</text>
</comment>
<dbReference type="PANTHER" id="PTHR30024">
    <property type="entry name" value="ALIPHATIC SULFONATES-BINDING PROTEIN-RELATED"/>
    <property type="match status" value="1"/>
</dbReference>
<reference evidence="8 9" key="1">
    <citation type="submission" date="2019-05" db="EMBL/GenBank/DDBJ databases">
        <title>Burkholderia sp. DHOD12, isolated from subtropical forest soil.</title>
        <authorList>
            <person name="Gao Z.-H."/>
            <person name="Qiu L.-H."/>
        </authorList>
    </citation>
    <scope>NUCLEOTIDE SEQUENCE [LARGE SCALE GENOMIC DNA]</scope>
    <source>
        <strain evidence="8 9">DHOD12</strain>
    </source>
</reference>
<dbReference type="PANTHER" id="PTHR30024:SF42">
    <property type="entry name" value="ALIPHATIC SULFONATES-BINDING PROTEIN-RELATED"/>
    <property type="match status" value="1"/>
</dbReference>
<evidence type="ECO:0000256" key="4">
    <source>
        <dbReference type="ARBA" id="ARBA00022729"/>
    </source>
</evidence>
<dbReference type="SMART" id="SM00062">
    <property type="entry name" value="PBPb"/>
    <property type="match status" value="1"/>
</dbReference>
<evidence type="ECO:0000256" key="3">
    <source>
        <dbReference type="ARBA" id="ARBA00022448"/>
    </source>
</evidence>